<feature type="transmembrane region" description="Helical" evidence="1">
    <location>
        <begin position="6"/>
        <end position="26"/>
    </location>
</feature>
<dbReference type="Proteomes" id="UP000886523">
    <property type="component" value="Unassembled WGS sequence"/>
</dbReference>
<gene>
    <name evidence="2" type="ORF">BS47DRAFT_1337176</name>
</gene>
<comment type="caution">
    <text evidence="2">The sequence shown here is derived from an EMBL/GenBank/DDBJ whole genome shotgun (WGS) entry which is preliminary data.</text>
</comment>
<protein>
    <submittedName>
        <fullName evidence="2">Uncharacterized protein</fullName>
    </submittedName>
</protein>
<dbReference type="EMBL" id="MU128918">
    <property type="protein sequence ID" value="KAF9519410.1"/>
    <property type="molecule type" value="Genomic_DNA"/>
</dbReference>
<keyword evidence="1" id="KW-1133">Transmembrane helix</keyword>
<proteinExistence type="predicted"/>
<accession>A0A9P6B8E3</accession>
<sequence>MGGTVLCTTGAFACSLCIMVSVIVIFRNSPVRALPARRGVLHHLQIVAVGTPCMGLQLMMADTLEFIDADSHTTSGGNRNRFGGIYPLR</sequence>
<keyword evidence="1" id="KW-0472">Membrane</keyword>
<dbReference type="AlphaFoldDB" id="A0A9P6B8E3"/>
<keyword evidence="1" id="KW-0812">Transmembrane</keyword>
<evidence type="ECO:0000256" key="1">
    <source>
        <dbReference type="SAM" id="Phobius"/>
    </source>
</evidence>
<evidence type="ECO:0000313" key="3">
    <source>
        <dbReference type="Proteomes" id="UP000886523"/>
    </source>
</evidence>
<keyword evidence="3" id="KW-1185">Reference proteome</keyword>
<feature type="non-terminal residue" evidence="2">
    <location>
        <position position="89"/>
    </location>
</feature>
<organism evidence="2 3">
    <name type="scientific">Hydnum rufescens UP504</name>
    <dbReference type="NCBI Taxonomy" id="1448309"/>
    <lineage>
        <taxon>Eukaryota</taxon>
        <taxon>Fungi</taxon>
        <taxon>Dikarya</taxon>
        <taxon>Basidiomycota</taxon>
        <taxon>Agaricomycotina</taxon>
        <taxon>Agaricomycetes</taxon>
        <taxon>Cantharellales</taxon>
        <taxon>Hydnaceae</taxon>
        <taxon>Hydnum</taxon>
    </lineage>
</organism>
<evidence type="ECO:0000313" key="2">
    <source>
        <dbReference type="EMBL" id="KAF9519410.1"/>
    </source>
</evidence>
<name>A0A9P6B8E3_9AGAM</name>
<reference evidence="2" key="1">
    <citation type="journal article" date="2020" name="Nat. Commun.">
        <title>Large-scale genome sequencing of mycorrhizal fungi provides insights into the early evolution of symbiotic traits.</title>
        <authorList>
            <person name="Miyauchi S."/>
            <person name="Kiss E."/>
            <person name="Kuo A."/>
            <person name="Drula E."/>
            <person name="Kohler A."/>
            <person name="Sanchez-Garcia M."/>
            <person name="Morin E."/>
            <person name="Andreopoulos B."/>
            <person name="Barry K.W."/>
            <person name="Bonito G."/>
            <person name="Buee M."/>
            <person name="Carver A."/>
            <person name="Chen C."/>
            <person name="Cichocki N."/>
            <person name="Clum A."/>
            <person name="Culley D."/>
            <person name="Crous P.W."/>
            <person name="Fauchery L."/>
            <person name="Girlanda M."/>
            <person name="Hayes R.D."/>
            <person name="Keri Z."/>
            <person name="LaButti K."/>
            <person name="Lipzen A."/>
            <person name="Lombard V."/>
            <person name="Magnuson J."/>
            <person name="Maillard F."/>
            <person name="Murat C."/>
            <person name="Nolan M."/>
            <person name="Ohm R.A."/>
            <person name="Pangilinan J."/>
            <person name="Pereira M.F."/>
            <person name="Perotto S."/>
            <person name="Peter M."/>
            <person name="Pfister S."/>
            <person name="Riley R."/>
            <person name="Sitrit Y."/>
            <person name="Stielow J.B."/>
            <person name="Szollosi G."/>
            <person name="Zifcakova L."/>
            <person name="Stursova M."/>
            <person name="Spatafora J.W."/>
            <person name="Tedersoo L."/>
            <person name="Vaario L.M."/>
            <person name="Yamada A."/>
            <person name="Yan M."/>
            <person name="Wang P."/>
            <person name="Xu J."/>
            <person name="Bruns T."/>
            <person name="Baldrian P."/>
            <person name="Vilgalys R."/>
            <person name="Dunand C."/>
            <person name="Henrissat B."/>
            <person name="Grigoriev I.V."/>
            <person name="Hibbett D."/>
            <person name="Nagy L.G."/>
            <person name="Martin F.M."/>
        </authorList>
    </citation>
    <scope>NUCLEOTIDE SEQUENCE</scope>
    <source>
        <strain evidence="2">UP504</strain>
    </source>
</reference>